<dbReference type="Pfam" id="PF05315">
    <property type="entry name" value="ICEA"/>
    <property type="match status" value="1"/>
</dbReference>
<dbReference type="InterPro" id="IPR007979">
    <property type="entry name" value="NlaIII/ICEA1"/>
</dbReference>
<reference evidence="1 2" key="1">
    <citation type="submission" date="2019-03" db="EMBL/GenBank/DDBJ databases">
        <title>Genomic Encyclopedia of Type Strains, Phase IV (KMG-IV): sequencing the most valuable type-strain genomes for metagenomic binning, comparative biology and taxonomic classification.</title>
        <authorList>
            <person name="Goeker M."/>
        </authorList>
    </citation>
    <scope>NUCLEOTIDE SEQUENCE [LARGE SCALE GENOMIC DNA]</scope>
    <source>
        <strain evidence="1 2">DSM 24176</strain>
    </source>
</reference>
<evidence type="ECO:0000313" key="2">
    <source>
        <dbReference type="Proteomes" id="UP000294545"/>
    </source>
</evidence>
<organism evidence="1 2">
    <name type="scientific">Natranaerovirga hydrolytica</name>
    <dbReference type="NCBI Taxonomy" id="680378"/>
    <lineage>
        <taxon>Bacteria</taxon>
        <taxon>Bacillati</taxon>
        <taxon>Bacillota</taxon>
        <taxon>Clostridia</taxon>
        <taxon>Lachnospirales</taxon>
        <taxon>Natranaerovirgaceae</taxon>
        <taxon>Natranaerovirga</taxon>
    </lineage>
</organism>
<proteinExistence type="predicted"/>
<sequence length="216" mass="25937">MNPFKEGTTSYHDFEVMKDLKWHCSKCELKSGQAKTWQIWRQEKGLQLDKDEKDNWYKRIHCEGCHQRTVHRKLKSLDRIDVTKTRSGIPSKLAKRIKEHYNYIDAYSLRKEAATRLEIDHREPQVRWKHNEDTNDVNMSEEAIEKKFMLLTRENNLLKSRKCEKCAETGMRPIGYNIDFYYKGNGYYDEQIGCQGCFWYNPDKWREAINEQLKSN</sequence>
<dbReference type="AlphaFoldDB" id="A0A4R1N352"/>
<dbReference type="EMBL" id="SMGQ01000011">
    <property type="protein sequence ID" value="TCK98454.1"/>
    <property type="molecule type" value="Genomic_DNA"/>
</dbReference>
<name>A0A4R1N352_9FIRM</name>
<accession>A0A4R1N352</accession>
<dbReference type="Proteomes" id="UP000294545">
    <property type="component" value="Unassembled WGS sequence"/>
</dbReference>
<protein>
    <submittedName>
        <fullName evidence="1">ICEA protein</fullName>
    </submittedName>
</protein>
<evidence type="ECO:0000313" key="1">
    <source>
        <dbReference type="EMBL" id="TCK98454.1"/>
    </source>
</evidence>
<gene>
    <name evidence="1" type="ORF">EDC19_0876</name>
</gene>
<dbReference type="RefSeq" id="WP_165868500.1">
    <property type="nucleotide sequence ID" value="NZ_SMGQ01000011.1"/>
</dbReference>
<comment type="caution">
    <text evidence="1">The sequence shown here is derived from an EMBL/GenBank/DDBJ whole genome shotgun (WGS) entry which is preliminary data.</text>
</comment>
<keyword evidence="2" id="KW-1185">Reference proteome</keyword>